<dbReference type="PANTHER" id="PTHR11893">
    <property type="entry name" value="INNEXIN"/>
    <property type="match status" value="1"/>
</dbReference>
<keyword evidence="9 12" id="KW-0406">Ion transport</keyword>
<evidence type="ECO:0000256" key="2">
    <source>
        <dbReference type="ARBA" id="ARBA00004651"/>
    </source>
</evidence>
<keyword evidence="4" id="KW-1003">Cell membrane</keyword>
<dbReference type="GO" id="GO:0034220">
    <property type="term" value="P:monoatomic ion transmembrane transport"/>
    <property type="evidence" value="ECO:0007669"/>
    <property type="project" value="UniProtKB-KW"/>
</dbReference>
<dbReference type="GO" id="GO:0005921">
    <property type="term" value="C:gap junction"/>
    <property type="evidence" value="ECO:0007669"/>
    <property type="project" value="UniProtKB-SubCell"/>
</dbReference>
<evidence type="ECO:0000256" key="1">
    <source>
        <dbReference type="ARBA" id="ARBA00004610"/>
    </source>
</evidence>
<evidence type="ECO:0000256" key="12">
    <source>
        <dbReference type="RuleBase" id="RU010713"/>
    </source>
</evidence>
<comment type="function">
    <text evidence="12">Structural component of the gap junctions.</text>
</comment>
<proteinExistence type="inferred from homology"/>
<dbReference type="GO" id="GO:0005243">
    <property type="term" value="F:gap junction channel activity"/>
    <property type="evidence" value="ECO:0007669"/>
    <property type="project" value="TreeGrafter"/>
</dbReference>
<feature type="transmembrane region" description="Helical" evidence="12">
    <location>
        <begin position="296"/>
        <end position="318"/>
    </location>
</feature>
<reference evidence="13" key="1">
    <citation type="submission" date="2023-06" db="EMBL/GenBank/DDBJ databases">
        <title>Genomic analysis of the entomopathogenic nematode Steinernema hermaphroditum.</title>
        <authorList>
            <person name="Schwarz E.M."/>
            <person name="Heppert J.K."/>
            <person name="Baniya A."/>
            <person name="Schwartz H.T."/>
            <person name="Tan C.-H."/>
            <person name="Antoshechkin I."/>
            <person name="Sternberg P.W."/>
            <person name="Goodrich-Blair H."/>
            <person name="Dillman A.R."/>
        </authorList>
    </citation>
    <scope>NUCLEOTIDE SEQUENCE</scope>
    <source>
        <strain evidence="13">PS9179</strain>
        <tissue evidence="13">Whole animal</tissue>
    </source>
</reference>
<keyword evidence="7" id="KW-0965">Cell junction</keyword>
<name>A0AA39IIJ7_9BILA</name>
<dbReference type="InterPro" id="IPR000990">
    <property type="entry name" value="Innexin"/>
</dbReference>
<evidence type="ECO:0000256" key="6">
    <source>
        <dbReference type="ARBA" id="ARBA00022868"/>
    </source>
</evidence>
<evidence type="ECO:0000256" key="11">
    <source>
        <dbReference type="ARBA" id="ARBA00023303"/>
    </source>
</evidence>
<keyword evidence="11 12" id="KW-0407">Ion channel</keyword>
<keyword evidence="5 12" id="KW-0812">Transmembrane</keyword>
<evidence type="ECO:0000313" key="14">
    <source>
        <dbReference type="Proteomes" id="UP001175271"/>
    </source>
</evidence>
<feature type="transmembrane region" description="Helical" evidence="12">
    <location>
        <begin position="103"/>
        <end position="122"/>
    </location>
</feature>
<organism evidence="13 14">
    <name type="scientific">Steinernema hermaphroditum</name>
    <dbReference type="NCBI Taxonomy" id="289476"/>
    <lineage>
        <taxon>Eukaryota</taxon>
        <taxon>Metazoa</taxon>
        <taxon>Ecdysozoa</taxon>
        <taxon>Nematoda</taxon>
        <taxon>Chromadorea</taxon>
        <taxon>Rhabditida</taxon>
        <taxon>Tylenchina</taxon>
        <taxon>Panagrolaimomorpha</taxon>
        <taxon>Strongyloidoidea</taxon>
        <taxon>Steinernematidae</taxon>
        <taxon>Steinernema</taxon>
    </lineage>
</organism>
<gene>
    <name evidence="12" type="primary">inx</name>
    <name evidence="13" type="ORF">QR680_008965</name>
</gene>
<feature type="transmembrane region" description="Helical" evidence="12">
    <location>
        <begin position="188"/>
        <end position="206"/>
    </location>
</feature>
<keyword evidence="14" id="KW-1185">Reference proteome</keyword>
<evidence type="ECO:0000256" key="3">
    <source>
        <dbReference type="ARBA" id="ARBA00022448"/>
    </source>
</evidence>
<evidence type="ECO:0000256" key="10">
    <source>
        <dbReference type="ARBA" id="ARBA00023136"/>
    </source>
</evidence>
<dbReference type="AlphaFoldDB" id="A0AA39IIJ7"/>
<dbReference type="PROSITE" id="PS51013">
    <property type="entry name" value="PANNEXIN"/>
    <property type="match status" value="1"/>
</dbReference>
<evidence type="ECO:0000256" key="7">
    <source>
        <dbReference type="ARBA" id="ARBA00022949"/>
    </source>
</evidence>
<dbReference type="GO" id="GO:0005886">
    <property type="term" value="C:plasma membrane"/>
    <property type="evidence" value="ECO:0007669"/>
    <property type="project" value="UniProtKB-SubCell"/>
</dbReference>
<feature type="transmembrane region" description="Helical" evidence="12">
    <location>
        <begin position="213"/>
        <end position="232"/>
    </location>
</feature>
<comment type="caution">
    <text evidence="13">The sequence shown here is derived from an EMBL/GenBank/DDBJ whole genome shotgun (WGS) entry which is preliminary data.</text>
</comment>
<dbReference type="PRINTS" id="PR01262">
    <property type="entry name" value="INNEXIN"/>
</dbReference>
<accession>A0AA39IIJ7</accession>
<evidence type="ECO:0000313" key="13">
    <source>
        <dbReference type="EMBL" id="KAK0424986.1"/>
    </source>
</evidence>
<dbReference type="Pfam" id="PF00876">
    <property type="entry name" value="Innexin"/>
    <property type="match status" value="1"/>
</dbReference>
<dbReference type="EMBL" id="JAUCMV010000001">
    <property type="protein sequence ID" value="KAK0424986.1"/>
    <property type="molecule type" value="Genomic_DNA"/>
</dbReference>
<evidence type="ECO:0000256" key="4">
    <source>
        <dbReference type="ARBA" id="ARBA00022475"/>
    </source>
</evidence>
<sequence>MHYSIQAMNRFSNLIETIAKPRFEEDSIDRLNYKITTFISIGAAFTIFSKEYWGDPISCWTSAQFPGAWVQYTRDICFIENTYYVPPDRAVPNDIRERESRALIYYQWVPFILILQALLYNAPHIFWRMLNWTSGNTSGLQVRSIVTMAHEASKKSHEEAKEERGRIVNHLHAGFRAKMRFVPHSSPLVFVMRCVTSLLGDSYLTVIYITTKILFILINSLQFVFLAAFVGGGDRWWGWHITAATLRGETWRETGLFPRITMCDFKINQDNKTVMQYSVQCVLSANMLNEKLFVFLWWWALFLEVTTITNLIFWIFVLHHYPYRRDFIRDLIVASKHRRDSRQDEAQYLDQLDGFVNDYVKRDGILVLRLMVSNSGEIVTSEIVASLFARYKEWKKQGRKEDILLMRQGDLRPFVFDEDKNSP</sequence>
<dbReference type="PANTHER" id="PTHR11893:SF36">
    <property type="entry name" value="INNEXIN-5"/>
    <property type="match status" value="1"/>
</dbReference>
<protein>
    <recommendedName>
        <fullName evidence="12">Innexin</fullName>
    </recommendedName>
</protein>
<evidence type="ECO:0000256" key="9">
    <source>
        <dbReference type="ARBA" id="ARBA00023065"/>
    </source>
</evidence>
<comment type="similarity">
    <text evidence="12">Belongs to the pannexin family.</text>
</comment>
<keyword evidence="10 12" id="KW-0472">Membrane</keyword>
<evidence type="ECO:0000256" key="8">
    <source>
        <dbReference type="ARBA" id="ARBA00022989"/>
    </source>
</evidence>
<evidence type="ECO:0000256" key="5">
    <source>
        <dbReference type="ARBA" id="ARBA00022692"/>
    </source>
</evidence>
<keyword evidence="3 12" id="KW-0813">Transport</keyword>
<dbReference type="Proteomes" id="UP001175271">
    <property type="component" value="Unassembled WGS sequence"/>
</dbReference>
<keyword evidence="6" id="KW-0303">Gap junction</keyword>
<comment type="subcellular location">
    <subcellularLocation>
        <location evidence="1">Cell junction</location>
        <location evidence="1">Gap junction</location>
    </subcellularLocation>
    <subcellularLocation>
        <location evidence="2 12">Cell membrane</location>
        <topology evidence="2 12">Multi-pass membrane protein</topology>
    </subcellularLocation>
</comment>
<keyword evidence="8 12" id="KW-1133">Transmembrane helix</keyword>